<name>A0A0V1E9L4_TRIPS</name>
<dbReference type="EMBL" id="JYDR01000077">
    <property type="protein sequence ID" value="KRY70241.1"/>
    <property type="molecule type" value="Genomic_DNA"/>
</dbReference>
<proteinExistence type="predicted"/>
<gene>
    <name evidence="1" type="ORF">T4A_2687</name>
</gene>
<evidence type="ECO:0000313" key="1">
    <source>
        <dbReference type="EMBL" id="KRY70241.1"/>
    </source>
</evidence>
<reference evidence="1 2" key="1">
    <citation type="submission" date="2015-01" db="EMBL/GenBank/DDBJ databases">
        <title>Evolution of Trichinella species and genotypes.</title>
        <authorList>
            <person name="Korhonen P.K."/>
            <person name="Edoardo P."/>
            <person name="Giuseppe L.R."/>
            <person name="Gasser R.B."/>
        </authorList>
    </citation>
    <scope>NUCLEOTIDE SEQUENCE [LARGE SCALE GENOMIC DNA]</scope>
    <source>
        <strain evidence="1">ISS13</strain>
    </source>
</reference>
<sequence length="79" mass="8863">MPSKELMCKNISKNIAIKYEFSILIMQKKCQQDVGVTKSGPSRFLQGHARNQNTGLNKSHKFGTVAVLKEKLLLPYGNL</sequence>
<evidence type="ECO:0000313" key="2">
    <source>
        <dbReference type="Proteomes" id="UP000054632"/>
    </source>
</evidence>
<comment type="caution">
    <text evidence="1">The sequence shown here is derived from an EMBL/GenBank/DDBJ whole genome shotgun (WGS) entry which is preliminary data.</text>
</comment>
<accession>A0A0V1E9L4</accession>
<protein>
    <submittedName>
        <fullName evidence="1">Uncharacterized protein</fullName>
    </submittedName>
</protein>
<dbReference type="AlphaFoldDB" id="A0A0V1E9L4"/>
<dbReference type="Proteomes" id="UP000054632">
    <property type="component" value="Unassembled WGS sequence"/>
</dbReference>
<organism evidence="1 2">
    <name type="scientific">Trichinella pseudospiralis</name>
    <name type="common">Parasitic roundworm</name>
    <dbReference type="NCBI Taxonomy" id="6337"/>
    <lineage>
        <taxon>Eukaryota</taxon>
        <taxon>Metazoa</taxon>
        <taxon>Ecdysozoa</taxon>
        <taxon>Nematoda</taxon>
        <taxon>Enoplea</taxon>
        <taxon>Dorylaimia</taxon>
        <taxon>Trichinellida</taxon>
        <taxon>Trichinellidae</taxon>
        <taxon>Trichinella</taxon>
    </lineage>
</organism>